<feature type="transmembrane region" description="Helical" evidence="1">
    <location>
        <begin position="155"/>
        <end position="173"/>
    </location>
</feature>
<evidence type="ECO:0000313" key="3">
    <source>
        <dbReference type="EMBL" id="AEW20384.1"/>
    </source>
</evidence>
<dbReference type="PANTHER" id="PTHR36435:SF1">
    <property type="entry name" value="CAAX AMINO TERMINAL PROTEASE FAMILY PROTEIN"/>
    <property type="match status" value="1"/>
</dbReference>
<dbReference type="Pfam" id="PF02517">
    <property type="entry name" value="Rce1-like"/>
    <property type="match status" value="1"/>
</dbReference>
<keyword evidence="1" id="KW-0812">Transmembrane</keyword>
<sequence>MNNLTLYYMTNHLECVTAQKSQWYWYLLVIFICFMATNTVGAIPLFIILITQWIQNPKPLTDINSFSQESMMSGIDSNLYLASMAFSFVVFLAVAIWIIKMFHGRSWTEVINGTKRVRWSRFFVGLAVWGVLQVGSFAINYMTDPNNFEFRFEPVRFIFLTIITLTMIPIQSSCEEFVFRGYLAQGVASWTGSRLWALLIPSVLFALLHSANPEVTKYGFGVMMANYFLIGLTFGLISLLDDGIELAMGAHSINNILGSMLMTYEGSALRTDALFKAKIINPGEDLFIAVISSIVFIGILAFIYKWKFGILTRRVPPPPPSPVLS</sequence>
<evidence type="ECO:0000313" key="4">
    <source>
        <dbReference type="Proteomes" id="UP000005436"/>
    </source>
</evidence>
<dbReference type="STRING" id="203275.BFO_0185"/>
<evidence type="ECO:0000259" key="2">
    <source>
        <dbReference type="Pfam" id="PF02517"/>
    </source>
</evidence>
<feature type="transmembrane region" description="Helical" evidence="1">
    <location>
        <begin position="193"/>
        <end position="211"/>
    </location>
</feature>
<feature type="transmembrane region" description="Helical" evidence="1">
    <location>
        <begin position="23"/>
        <end position="50"/>
    </location>
</feature>
<feature type="transmembrane region" description="Helical" evidence="1">
    <location>
        <begin position="119"/>
        <end position="143"/>
    </location>
</feature>
<keyword evidence="3" id="KW-0645">Protease</keyword>
<feature type="transmembrane region" description="Helical" evidence="1">
    <location>
        <begin position="286"/>
        <end position="304"/>
    </location>
</feature>
<dbReference type="EMBL" id="CP003191">
    <property type="protein sequence ID" value="AEW20384.1"/>
    <property type="molecule type" value="Genomic_DNA"/>
</dbReference>
<feature type="domain" description="CAAX prenyl protease 2/Lysostaphin resistance protein A-like" evidence="2">
    <location>
        <begin position="161"/>
        <end position="256"/>
    </location>
</feature>
<feature type="transmembrane region" description="Helical" evidence="1">
    <location>
        <begin position="218"/>
        <end position="240"/>
    </location>
</feature>
<reference evidence="4" key="1">
    <citation type="submission" date="2011-12" db="EMBL/GenBank/DDBJ databases">
        <title>Complete sequence of Tannerella forsythia ATCC 43037.</title>
        <authorList>
            <person name="Dewhirst F."/>
            <person name="Tanner A."/>
            <person name="Izard J."/>
            <person name="Brinkac L."/>
            <person name="Durkin A.S."/>
            <person name="Hostetler J."/>
            <person name="Shetty J."/>
            <person name="Torralba M."/>
            <person name="Gill S."/>
            <person name="Nelson K."/>
        </authorList>
    </citation>
    <scope>NUCLEOTIDE SEQUENCE [LARGE SCALE GENOMIC DNA]</scope>
    <source>
        <strain evidence="4">ATCC 43037 / JCM 10827 / CCUG 33226 / KCTC 5666 / FDC 338</strain>
    </source>
</reference>
<organism evidence="3 4">
    <name type="scientific">Tannerella forsythia (strain ATCC 43037 / JCM 10827 / CCUG 21028 A / KCTC 5666 / FDC 338)</name>
    <name type="common">Bacteroides forsythus</name>
    <dbReference type="NCBI Taxonomy" id="203275"/>
    <lineage>
        <taxon>Bacteria</taxon>
        <taxon>Pseudomonadati</taxon>
        <taxon>Bacteroidota</taxon>
        <taxon>Bacteroidia</taxon>
        <taxon>Bacteroidales</taxon>
        <taxon>Tannerellaceae</taxon>
        <taxon>Tannerella</taxon>
    </lineage>
</organism>
<name>G8UID2_TANFA</name>
<evidence type="ECO:0000256" key="1">
    <source>
        <dbReference type="SAM" id="Phobius"/>
    </source>
</evidence>
<feature type="transmembrane region" description="Helical" evidence="1">
    <location>
        <begin position="79"/>
        <end position="99"/>
    </location>
</feature>
<dbReference type="InterPro" id="IPR052710">
    <property type="entry name" value="CAAX_protease"/>
</dbReference>
<dbReference type="PANTHER" id="PTHR36435">
    <property type="entry name" value="SLR1288 PROTEIN"/>
    <property type="match status" value="1"/>
</dbReference>
<dbReference type="HOGENOM" id="CLU_052492_2_0_10"/>
<proteinExistence type="predicted"/>
<dbReference type="GO" id="GO:0006508">
    <property type="term" value="P:proteolysis"/>
    <property type="evidence" value="ECO:0007669"/>
    <property type="project" value="UniProtKB-KW"/>
</dbReference>
<dbReference type="GO" id="GO:0080120">
    <property type="term" value="P:CAAX-box protein maturation"/>
    <property type="evidence" value="ECO:0007669"/>
    <property type="project" value="UniProtKB-ARBA"/>
</dbReference>
<keyword evidence="1" id="KW-1133">Transmembrane helix</keyword>
<dbReference type="KEGG" id="tfo:BFO_0185"/>
<dbReference type="Proteomes" id="UP000005436">
    <property type="component" value="Chromosome"/>
</dbReference>
<gene>
    <name evidence="3" type="ordered locus">BFO_0185</name>
</gene>
<keyword evidence="4" id="KW-1185">Reference proteome</keyword>
<keyword evidence="1" id="KW-0472">Membrane</keyword>
<protein>
    <submittedName>
        <fullName evidence="3">CAAX amino terminal protease family protein</fullName>
    </submittedName>
</protein>
<dbReference type="InterPro" id="IPR003675">
    <property type="entry name" value="Rce1/LyrA-like_dom"/>
</dbReference>
<dbReference type="eggNOG" id="COG1266">
    <property type="taxonomic scope" value="Bacteria"/>
</dbReference>
<dbReference type="GO" id="GO:0004175">
    <property type="term" value="F:endopeptidase activity"/>
    <property type="evidence" value="ECO:0007669"/>
    <property type="project" value="UniProtKB-ARBA"/>
</dbReference>
<keyword evidence="3" id="KW-0378">Hydrolase</keyword>
<dbReference type="PATRIC" id="fig|203275.8.peg.166"/>
<accession>G8UID2</accession>
<dbReference type="AlphaFoldDB" id="G8UID2"/>